<reference evidence="1 2" key="1">
    <citation type="submission" date="2018-11" db="EMBL/GenBank/DDBJ databases">
        <authorList>
            <consortium name="Pathogen Informatics"/>
        </authorList>
    </citation>
    <scope>NUCLEOTIDE SEQUENCE [LARGE SCALE GENOMIC DNA]</scope>
</reference>
<dbReference type="OrthoDB" id="5871302at2759"/>
<protein>
    <submittedName>
        <fullName evidence="3">DUF1758 domain-containing protein</fullName>
    </submittedName>
</protein>
<evidence type="ECO:0000313" key="3">
    <source>
        <dbReference type="WBParaSite" id="HPBE_0001893801-mRNA-1"/>
    </source>
</evidence>
<accession>A0A3P8C561</accession>
<dbReference type="AlphaFoldDB" id="A0A183GAA9"/>
<accession>A0A183GAA9</accession>
<evidence type="ECO:0000313" key="1">
    <source>
        <dbReference type="EMBL" id="VDP13445.1"/>
    </source>
</evidence>
<dbReference type="WBParaSite" id="HPBE_0001893801-mRNA-1">
    <property type="protein sequence ID" value="HPBE_0001893801-mRNA-1"/>
    <property type="gene ID" value="HPBE_0001893801"/>
</dbReference>
<gene>
    <name evidence="1" type="ORF">HPBE_LOCUS18937</name>
</gene>
<keyword evidence="2" id="KW-1185">Reference proteome</keyword>
<name>A0A183GAA9_HELPZ</name>
<dbReference type="Proteomes" id="UP000050761">
    <property type="component" value="Unassembled WGS sequence"/>
</dbReference>
<sequence>MTYSLELRLQSQDRLKVYNTSLAMEGGFYERMVALFKSAFKKTVGKSLLQLEHLQTVIVEIESVINSRALSPYRESDSLAHVLKPIDFVSPAVDIQLPPSQQPELQDASNKLTDWYQQSIRVLDSFWDISHQDYLSALRERHQQGVRRQRARNITPHECQVVLNADDKLPRGPLATWNHHGNSRRIRRRSSFC</sequence>
<dbReference type="EMBL" id="UZAH01031022">
    <property type="protein sequence ID" value="VDP13445.1"/>
    <property type="molecule type" value="Genomic_DNA"/>
</dbReference>
<proteinExistence type="predicted"/>
<organism evidence="2 3">
    <name type="scientific">Heligmosomoides polygyrus</name>
    <name type="common">Parasitic roundworm</name>
    <dbReference type="NCBI Taxonomy" id="6339"/>
    <lineage>
        <taxon>Eukaryota</taxon>
        <taxon>Metazoa</taxon>
        <taxon>Ecdysozoa</taxon>
        <taxon>Nematoda</taxon>
        <taxon>Chromadorea</taxon>
        <taxon>Rhabditida</taxon>
        <taxon>Rhabditina</taxon>
        <taxon>Rhabditomorpha</taxon>
        <taxon>Strongyloidea</taxon>
        <taxon>Heligmosomidae</taxon>
        <taxon>Heligmosomoides</taxon>
    </lineage>
</organism>
<reference evidence="3" key="2">
    <citation type="submission" date="2019-09" db="UniProtKB">
        <authorList>
            <consortium name="WormBaseParasite"/>
        </authorList>
    </citation>
    <scope>IDENTIFICATION</scope>
</reference>
<evidence type="ECO:0000313" key="2">
    <source>
        <dbReference type="Proteomes" id="UP000050761"/>
    </source>
</evidence>